<accession>A0AAJ0CNS4</accession>
<feature type="domain" description="Protein kinase" evidence="1">
    <location>
        <begin position="225"/>
        <end position="565"/>
    </location>
</feature>
<keyword evidence="3" id="KW-1185">Reference proteome</keyword>
<dbReference type="Proteomes" id="UP001251528">
    <property type="component" value="Unassembled WGS sequence"/>
</dbReference>
<dbReference type="PROSITE" id="PS50011">
    <property type="entry name" value="PROTEIN_KINASE_DOM"/>
    <property type="match status" value="1"/>
</dbReference>
<dbReference type="PANTHER" id="PTHR24359">
    <property type="entry name" value="SERINE/THREONINE-PROTEIN KINASE SBK1"/>
    <property type="match status" value="1"/>
</dbReference>
<sequence length="581" mass="67160">MAHQKRNTERATSVEHEFGFQTSLNLSSDEFSNPDLLQNIMSAESLRKYLGLDAEPCSNVALSVRERILQSLVHAKPDDMTDRSLYLPIIEFNKIFTIETIKALVKERYSQATNAELQVKISELSERRRLLGIFLVMKSLHRLDAFVRESVTDIHLPLKIVTSYLHHDTRTRTSNEINTTLLKGWDANELRLFYDYQLMFFVPFFDIQKNGLRPYVLDRQVRLPWQSIKYKTSGGNGIVHKIKIHPSHHNFTPTRKPHQPLYFALKEIKTTDDLKYRLELSALEKICASIRKEKHLIKLLLTFKHGYKFYFLFEWADGNLGEFWELFPDGPTRSMKATGWAAQQCLGLANAVKRIHGLATWQKKNRDESSSQGASCADTHEWGRHGDIKPTNILWFSSHDQDSDLFVLSDLGLTRFHSAATRSLVLNTGIEGYTMTYSPPEMALRECISQKYDIWSLGCVYLEFCIWWLEGLEAVRKFENERTAGDEHFDVMQIDDFFVTIEIDGRHQPEVKPVVLKWIQRLRSEHQEDPFVQSMLNLIEQNMLVVNKADRLSADFICAAISQIVTEQAQQAKADSGRRAQ</sequence>
<gene>
    <name evidence="2" type="ORF">QQS21_007263</name>
</gene>
<evidence type="ECO:0000313" key="3">
    <source>
        <dbReference type="Proteomes" id="UP001251528"/>
    </source>
</evidence>
<dbReference type="InterPro" id="IPR000719">
    <property type="entry name" value="Prot_kinase_dom"/>
</dbReference>
<dbReference type="SMART" id="SM00220">
    <property type="entry name" value="S_TKc"/>
    <property type="match status" value="1"/>
</dbReference>
<dbReference type="InterPro" id="IPR011009">
    <property type="entry name" value="Kinase-like_dom_sf"/>
</dbReference>
<dbReference type="GO" id="GO:0004674">
    <property type="term" value="F:protein serine/threonine kinase activity"/>
    <property type="evidence" value="ECO:0007669"/>
    <property type="project" value="TreeGrafter"/>
</dbReference>
<dbReference type="Gene3D" id="1.10.510.10">
    <property type="entry name" value="Transferase(Phosphotransferase) domain 1"/>
    <property type="match status" value="1"/>
</dbReference>
<proteinExistence type="predicted"/>
<organism evidence="2 3">
    <name type="scientific">Conoideocrella luteorostrata</name>
    <dbReference type="NCBI Taxonomy" id="1105319"/>
    <lineage>
        <taxon>Eukaryota</taxon>
        <taxon>Fungi</taxon>
        <taxon>Dikarya</taxon>
        <taxon>Ascomycota</taxon>
        <taxon>Pezizomycotina</taxon>
        <taxon>Sordariomycetes</taxon>
        <taxon>Hypocreomycetidae</taxon>
        <taxon>Hypocreales</taxon>
        <taxon>Clavicipitaceae</taxon>
        <taxon>Conoideocrella</taxon>
    </lineage>
</organism>
<evidence type="ECO:0000313" key="2">
    <source>
        <dbReference type="EMBL" id="KAK2595009.1"/>
    </source>
</evidence>
<dbReference type="AlphaFoldDB" id="A0AAJ0CNS4"/>
<name>A0AAJ0CNS4_9HYPO</name>
<protein>
    <recommendedName>
        <fullName evidence="1">Protein kinase domain-containing protein</fullName>
    </recommendedName>
</protein>
<dbReference type="EMBL" id="JASWJB010000146">
    <property type="protein sequence ID" value="KAK2595009.1"/>
    <property type="molecule type" value="Genomic_DNA"/>
</dbReference>
<dbReference type="SUPFAM" id="SSF56112">
    <property type="entry name" value="Protein kinase-like (PK-like)"/>
    <property type="match status" value="1"/>
</dbReference>
<comment type="caution">
    <text evidence="2">The sequence shown here is derived from an EMBL/GenBank/DDBJ whole genome shotgun (WGS) entry which is preliminary data.</text>
</comment>
<evidence type="ECO:0000259" key="1">
    <source>
        <dbReference type="PROSITE" id="PS50011"/>
    </source>
</evidence>
<dbReference type="PANTHER" id="PTHR24359:SF37">
    <property type="entry name" value="PROTEIN KINASE DOMAIN-CONTAINING PROTEIN"/>
    <property type="match status" value="1"/>
</dbReference>
<dbReference type="Pfam" id="PF00069">
    <property type="entry name" value="Pkinase"/>
    <property type="match status" value="1"/>
</dbReference>
<dbReference type="GO" id="GO:0005524">
    <property type="term" value="F:ATP binding"/>
    <property type="evidence" value="ECO:0007669"/>
    <property type="project" value="InterPro"/>
</dbReference>
<reference evidence="2" key="1">
    <citation type="submission" date="2023-06" db="EMBL/GenBank/DDBJ databases">
        <title>Conoideocrella luteorostrata (Hypocreales: Clavicipitaceae), a potential biocontrol fungus for elongate hemlock scale in United States Christmas tree production areas.</title>
        <authorList>
            <person name="Barrett H."/>
            <person name="Lovett B."/>
            <person name="Macias A.M."/>
            <person name="Stajich J.E."/>
            <person name="Kasson M.T."/>
        </authorList>
    </citation>
    <scope>NUCLEOTIDE SEQUENCE</scope>
    <source>
        <strain evidence="2">ARSEF 14590</strain>
    </source>
</reference>